<dbReference type="EMBL" id="GU474844">
    <property type="protein sequence ID" value="ADI16699.1"/>
    <property type="molecule type" value="Genomic_DNA"/>
</dbReference>
<organism evidence="1">
    <name type="scientific">uncultured gamma proteobacterium HF0010_05D02</name>
    <dbReference type="NCBI Taxonomy" id="710978"/>
    <lineage>
        <taxon>Bacteria</taxon>
        <taxon>Pseudomonadati</taxon>
        <taxon>Pseudomonadota</taxon>
        <taxon>Gammaproteobacteria</taxon>
        <taxon>environmental samples</taxon>
    </lineage>
</organism>
<dbReference type="AlphaFoldDB" id="E0XQK8"/>
<accession>E0XQK8</accession>
<name>E0XQK8_9GAMM</name>
<protein>
    <submittedName>
        <fullName evidence="1">Uncharacterized protein</fullName>
    </submittedName>
</protein>
<proteinExistence type="predicted"/>
<reference evidence="1" key="1">
    <citation type="journal article" date="2011" name="Environ. Microbiol.">
        <title>Time-series analyses of Monterey Bay coastal microbial picoplankton using a 'genome proxy' microarray.</title>
        <authorList>
            <person name="Rich V.I."/>
            <person name="Pham V.D."/>
            <person name="Eppley J."/>
            <person name="Shi Y."/>
            <person name="DeLong E.F."/>
        </authorList>
    </citation>
    <scope>NUCLEOTIDE SEQUENCE</scope>
</reference>
<evidence type="ECO:0000313" key="1">
    <source>
        <dbReference type="EMBL" id="ADI16699.1"/>
    </source>
</evidence>
<sequence>MLGQIATRLIPQHLLFFRKLEVHALVSIVVSCVLRVAGGIATANTLA</sequence>